<dbReference type="SUPFAM" id="SSF53383">
    <property type="entry name" value="PLP-dependent transferases"/>
    <property type="match status" value="1"/>
</dbReference>
<keyword evidence="2 6" id="KW-0032">Aminotransferase</keyword>
<dbReference type="EC" id="2.6.1.66" evidence="6"/>
<accession>A0A1W1DCG4</accession>
<dbReference type="InterPro" id="IPR015421">
    <property type="entry name" value="PyrdxlP-dep_Trfase_major"/>
</dbReference>
<evidence type="ECO:0000256" key="1">
    <source>
        <dbReference type="ARBA" id="ARBA00001933"/>
    </source>
</evidence>
<sequence length="218" mass="24347">MITDDELAKLDSIAHANNISLIVDNAYGQPFPGAIYTDVSLSWNTNTILCMSLSKLGLPGLRTGIVIANHDTVEAVSRMNGILVLAPNSVGPSLLTRMIKDKGLIPLANNVIKPYYQAKANIAVKLFNEIFANSNAKLHKLEGAFFMWIWFPELEITSEELYQKLKAKGVYIIPGHNFFIGMDDAWPHQHQCIRINYAKDETTLRKGLKVVFQEVFNA</sequence>
<dbReference type="AlphaFoldDB" id="A0A1W1DCG4"/>
<evidence type="ECO:0000259" key="5">
    <source>
        <dbReference type="Pfam" id="PF00155"/>
    </source>
</evidence>
<keyword evidence="6" id="KW-0670">Pyruvate</keyword>
<organism evidence="6">
    <name type="scientific">hydrothermal vent metagenome</name>
    <dbReference type="NCBI Taxonomy" id="652676"/>
    <lineage>
        <taxon>unclassified sequences</taxon>
        <taxon>metagenomes</taxon>
        <taxon>ecological metagenomes</taxon>
    </lineage>
</organism>
<name>A0A1W1DCG4_9ZZZZ</name>
<comment type="cofactor">
    <cofactor evidence="1">
        <name>pyridoxal 5'-phosphate</name>
        <dbReference type="ChEBI" id="CHEBI:597326"/>
    </cofactor>
</comment>
<dbReference type="Pfam" id="PF00155">
    <property type="entry name" value="Aminotran_1_2"/>
    <property type="match status" value="1"/>
</dbReference>
<protein>
    <submittedName>
        <fullName evidence="6">Valine--pyruvate aminotransferase</fullName>
        <ecNumber evidence="6">2.6.1.66</ecNumber>
    </submittedName>
</protein>
<dbReference type="InterPro" id="IPR004839">
    <property type="entry name" value="Aminotransferase_I/II_large"/>
</dbReference>
<dbReference type="EMBL" id="FPHS01000015">
    <property type="protein sequence ID" value="SFV78738.1"/>
    <property type="molecule type" value="Genomic_DNA"/>
</dbReference>
<proteinExistence type="predicted"/>
<evidence type="ECO:0000256" key="4">
    <source>
        <dbReference type="ARBA" id="ARBA00022898"/>
    </source>
</evidence>
<keyword evidence="4" id="KW-0663">Pyridoxal phosphate</keyword>
<keyword evidence="3 6" id="KW-0808">Transferase</keyword>
<dbReference type="InterPro" id="IPR015424">
    <property type="entry name" value="PyrdxlP-dep_Trfase"/>
</dbReference>
<dbReference type="GO" id="GO:0005829">
    <property type="term" value="C:cytosol"/>
    <property type="evidence" value="ECO:0007669"/>
    <property type="project" value="TreeGrafter"/>
</dbReference>
<evidence type="ECO:0000256" key="3">
    <source>
        <dbReference type="ARBA" id="ARBA00022679"/>
    </source>
</evidence>
<reference evidence="6" key="1">
    <citation type="submission" date="2016-10" db="EMBL/GenBank/DDBJ databases">
        <authorList>
            <person name="de Groot N.N."/>
        </authorList>
    </citation>
    <scope>NUCLEOTIDE SEQUENCE</scope>
</reference>
<dbReference type="PANTHER" id="PTHR42790:SF4">
    <property type="entry name" value="VALINE--PYRUVATE AMINOTRANSFERASE"/>
    <property type="match status" value="1"/>
</dbReference>
<evidence type="ECO:0000313" key="6">
    <source>
        <dbReference type="EMBL" id="SFV78738.1"/>
    </source>
</evidence>
<dbReference type="GO" id="GO:0030170">
    <property type="term" value="F:pyridoxal phosphate binding"/>
    <property type="evidence" value="ECO:0007669"/>
    <property type="project" value="InterPro"/>
</dbReference>
<dbReference type="InterPro" id="IPR050859">
    <property type="entry name" value="Class-I_PLP-dep_aminotransf"/>
</dbReference>
<dbReference type="GO" id="GO:0009042">
    <property type="term" value="F:valine-pyruvate transaminase activity"/>
    <property type="evidence" value="ECO:0007669"/>
    <property type="project" value="UniProtKB-EC"/>
</dbReference>
<dbReference type="GO" id="GO:1901605">
    <property type="term" value="P:alpha-amino acid metabolic process"/>
    <property type="evidence" value="ECO:0007669"/>
    <property type="project" value="TreeGrafter"/>
</dbReference>
<dbReference type="Gene3D" id="3.40.640.10">
    <property type="entry name" value="Type I PLP-dependent aspartate aminotransferase-like (Major domain)"/>
    <property type="match status" value="1"/>
</dbReference>
<feature type="domain" description="Aminotransferase class I/classII large" evidence="5">
    <location>
        <begin position="3"/>
        <end position="209"/>
    </location>
</feature>
<gene>
    <name evidence="6" type="ORF">MNB_SUP05-11-69</name>
</gene>
<dbReference type="CDD" id="cd00609">
    <property type="entry name" value="AAT_like"/>
    <property type="match status" value="1"/>
</dbReference>
<dbReference type="PANTHER" id="PTHR42790">
    <property type="entry name" value="AMINOTRANSFERASE"/>
    <property type="match status" value="1"/>
</dbReference>
<evidence type="ECO:0000256" key="2">
    <source>
        <dbReference type="ARBA" id="ARBA00022576"/>
    </source>
</evidence>